<comment type="caution">
    <text evidence="2">The sequence shown here is derived from an EMBL/GenBank/DDBJ whole genome shotgun (WGS) entry which is preliminary data.</text>
</comment>
<evidence type="ECO:0000256" key="1">
    <source>
        <dbReference type="SAM" id="MobiDB-lite"/>
    </source>
</evidence>
<accession>A0A5N6JYH8</accession>
<organism evidence="2 3">
    <name type="scientific">Monilinia laxa</name>
    <name type="common">Brown rot fungus</name>
    <name type="synonym">Sclerotinia laxa</name>
    <dbReference type="NCBI Taxonomy" id="61186"/>
    <lineage>
        <taxon>Eukaryota</taxon>
        <taxon>Fungi</taxon>
        <taxon>Dikarya</taxon>
        <taxon>Ascomycota</taxon>
        <taxon>Pezizomycotina</taxon>
        <taxon>Leotiomycetes</taxon>
        <taxon>Helotiales</taxon>
        <taxon>Sclerotiniaceae</taxon>
        <taxon>Monilinia</taxon>
    </lineage>
</organism>
<name>A0A5N6JYH8_MONLA</name>
<feature type="compositionally biased region" description="Basic and acidic residues" evidence="1">
    <location>
        <begin position="163"/>
        <end position="172"/>
    </location>
</feature>
<dbReference type="AlphaFoldDB" id="A0A5N6JYH8"/>
<dbReference type="EMBL" id="VIGI01000011">
    <property type="protein sequence ID" value="KAB8294223.1"/>
    <property type="molecule type" value="Genomic_DNA"/>
</dbReference>
<proteinExistence type="predicted"/>
<evidence type="ECO:0000313" key="2">
    <source>
        <dbReference type="EMBL" id="KAB8294223.1"/>
    </source>
</evidence>
<feature type="compositionally biased region" description="Low complexity" evidence="1">
    <location>
        <begin position="86"/>
        <end position="100"/>
    </location>
</feature>
<feature type="region of interest" description="Disordered" evidence="1">
    <location>
        <begin position="141"/>
        <end position="172"/>
    </location>
</feature>
<feature type="compositionally biased region" description="Basic and acidic residues" evidence="1">
    <location>
        <begin position="1"/>
        <end position="31"/>
    </location>
</feature>
<dbReference type="OrthoDB" id="3547472at2759"/>
<gene>
    <name evidence="2" type="ORF">EYC80_009656</name>
</gene>
<reference evidence="2 3" key="1">
    <citation type="submission" date="2019-06" db="EMBL/GenBank/DDBJ databases">
        <title>Genome Sequence of the Brown Rot Fungal Pathogen Monilinia laxa.</title>
        <authorList>
            <person name="De Miccolis Angelini R.M."/>
            <person name="Landi L."/>
            <person name="Abate D."/>
            <person name="Pollastro S."/>
            <person name="Romanazzi G."/>
            <person name="Faretra F."/>
        </authorList>
    </citation>
    <scope>NUCLEOTIDE SEQUENCE [LARGE SCALE GENOMIC DNA]</scope>
    <source>
        <strain evidence="2 3">Mlax316</strain>
    </source>
</reference>
<feature type="region of interest" description="Disordered" evidence="1">
    <location>
        <begin position="1"/>
        <end position="110"/>
    </location>
</feature>
<keyword evidence="3" id="KW-1185">Reference proteome</keyword>
<dbReference type="Proteomes" id="UP000326757">
    <property type="component" value="Unassembled WGS sequence"/>
</dbReference>
<feature type="compositionally biased region" description="Basic and acidic residues" evidence="1">
    <location>
        <begin position="42"/>
        <end position="55"/>
    </location>
</feature>
<sequence length="172" mass="18586">MGREKERDSNARREEEHLRAQHQARERRTSYRESQGPPSPLYRDEEPLHSREKCHSGTPTGAKLPNPFAPLGPIGGSANTGRARRASVSYGGSSGGYTSAPQGYPGMMVGSGYERRERDEVPYIRGGVPVSTNVGISGGSRGARLNGTGSAGIVTDDIYPNDGRYHPHPLEI</sequence>
<protein>
    <submittedName>
        <fullName evidence="2">Uncharacterized protein</fullName>
    </submittedName>
</protein>
<evidence type="ECO:0000313" key="3">
    <source>
        <dbReference type="Proteomes" id="UP000326757"/>
    </source>
</evidence>